<reference evidence="1 2" key="2">
    <citation type="journal article" date="2021" name="Curr. Genet.">
        <title>Genetic response to nitrogen starvation in the aggressive Eucalyptus foliar pathogen Teratosphaeria destructans.</title>
        <authorList>
            <person name="Havenga M."/>
            <person name="Wingfield B.D."/>
            <person name="Wingfield M.J."/>
            <person name="Dreyer L.L."/>
            <person name="Roets F."/>
            <person name="Aylward J."/>
        </authorList>
    </citation>
    <scope>NUCLEOTIDE SEQUENCE [LARGE SCALE GENOMIC DNA]</scope>
    <source>
        <strain evidence="1">CMW44962</strain>
    </source>
</reference>
<sequence>MNNQAISVPIWIAKFRDKPTEHVTTEPQNSLPPSASTTDLVSSLHQTLEDLEDLFVAIEISWICYASVIRHPGHTTRPVLWLAEQGAIATMLTRTGTDSALLPLVVFHDLTEFMGVEQSKPLDLDVQDAGLTDIKVALLARVGISVSDEIGVEEMLGIDLSLLA</sequence>
<evidence type="ECO:0000313" key="2">
    <source>
        <dbReference type="Proteomes" id="UP001138500"/>
    </source>
</evidence>
<dbReference type="Proteomes" id="UP001138500">
    <property type="component" value="Unassembled WGS sequence"/>
</dbReference>
<comment type="caution">
    <text evidence="1">The sequence shown here is derived from an EMBL/GenBank/DDBJ whole genome shotgun (WGS) entry which is preliminary data.</text>
</comment>
<dbReference type="AlphaFoldDB" id="A0A9W7SW64"/>
<gene>
    <name evidence="1" type="ORF">Tdes44962_MAKER08569</name>
</gene>
<protein>
    <submittedName>
        <fullName evidence="1">Uncharacterized protein</fullName>
    </submittedName>
</protein>
<evidence type="ECO:0000313" key="1">
    <source>
        <dbReference type="EMBL" id="KAH9835105.1"/>
    </source>
</evidence>
<proteinExistence type="predicted"/>
<dbReference type="EMBL" id="RIBY02000946">
    <property type="protein sequence ID" value="KAH9835105.1"/>
    <property type="molecule type" value="Genomic_DNA"/>
</dbReference>
<organism evidence="1 2">
    <name type="scientific">Teratosphaeria destructans</name>
    <dbReference type="NCBI Taxonomy" id="418781"/>
    <lineage>
        <taxon>Eukaryota</taxon>
        <taxon>Fungi</taxon>
        <taxon>Dikarya</taxon>
        <taxon>Ascomycota</taxon>
        <taxon>Pezizomycotina</taxon>
        <taxon>Dothideomycetes</taxon>
        <taxon>Dothideomycetidae</taxon>
        <taxon>Mycosphaerellales</taxon>
        <taxon>Teratosphaeriaceae</taxon>
        <taxon>Teratosphaeria</taxon>
    </lineage>
</organism>
<reference evidence="1 2" key="1">
    <citation type="journal article" date="2018" name="IMA Fungus">
        <title>IMA Genome-F 10: Nine draft genome sequences of Claviceps purpurea s.lat., including C. arundinis, C. humidiphila, and C. cf. spartinae, pseudomolecules for the pitch canker pathogen Fusarium circinatum, draft genome of Davidsoniella eucalypti, Grosmannia galeiformis, Quambalaria eucalypti, and Teratosphaeria destructans.</title>
        <authorList>
            <person name="Wingfield B.D."/>
            <person name="Liu M."/>
            <person name="Nguyen H.D."/>
            <person name="Lane F.A."/>
            <person name="Morgan S.W."/>
            <person name="De Vos L."/>
            <person name="Wilken P.M."/>
            <person name="Duong T.A."/>
            <person name="Aylward J."/>
            <person name="Coetzee M.P."/>
            <person name="Dadej K."/>
            <person name="De Beer Z.W."/>
            <person name="Findlay W."/>
            <person name="Havenga M."/>
            <person name="Kolarik M."/>
            <person name="Menzies J.G."/>
            <person name="Naidoo K."/>
            <person name="Pochopski O."/>
            <person name="Shoukouhi P."/>
            <person name="Santana Q.C."/>
            <person name="Seifert K.A."/>
            <person name="Soal N."/>
            <person name="Steenkamp E.T."/>
            <person name="Tatham C.T."/>
            <person name="van der Nest M.A."/>
            <person name="Wingfield M.J."/>
        </authorList>
    </citation>
    <scope>NUCLEOTIDE SEQUENCE [LARGE SCALE GENOMIC DNA]</scope>
    <source>
        <strain evidence="1">CMW44962</strain>
    </source>
</reference>
<dbReference type="OrthoDB" id="10485842at2759"/>
<name>A0A9W7SW64_9PEZI</name>
<keyword evidence="2" id="KW-1185">Reference proteome</keyword>
<accession>A0A9W7SW64</accession>